<dbReference type="PROSITE" id="PS51107">
    <property type="entry name" value="PTS_EIIC_TYPE_5"/>
    <property type="match status" value="1"/>
</dbReference>
<proteinExistence type="predicted"/>
<dbReference type="GO" id="GO:0016020">
    <property type="term" value="C:membrane"/>
    <property type="evidence" value="ECO:0007669"/>
    <property type="project" value="InterPro"/>
</dbReference>
<dbReference type="GO" id="GO:0009401">
    <property type="term" value="P:phosphoenolpyruvate-dependent sugar phosphotransferase system"/>
    <property type="evidence" value="ECO:0007669"/>
    <property type="project" value="InterPro"/>
</dbReference>
<name>I1W5C7_STAAU</name>
<feature type="transmembrane region" description="Helical" evidence="1">
    <location>
        <begin position="61"/>
        <end position="79"/>
    </location>
</feature>
<dbReference type="AlphaFoldDB" id="I1W5C7"/>
<evidence type="ECO:0000313" key="2">
    <source>
        <dbReference type="EMBL" id="AFI61363.1"/>
    </source>
</evidence>
<protein>
    <submittedName>
        <fullName evidence="2">Putative sorbitol phosphotransferase system EIIC</fullName>
    </submittedName>
</protein>
<dbReference type="PANTHER" id="PTHR40399">
    <property type="entry name" value="PTS SYSTEM GLUCITOL/SORBITOL-SPECIFIC EIIC COMPONENT"/>
    <property type="match status" value="1"/>
</dbReference>
<accession>I1W5C7</accession>
<dbReference type="NCBIfam" id="TIGR00821">
    <property type="entry name" value="EII-GUT"/>
    <property type="match status" value="1"/>
</dbReference>
<dbReference type="InterPro" id="IPR004699">
    <property type="entry name" value="PTS_IID_sorb"/>
</dbReference>
<evidence type="ECO:0000256" key="1">
    <source>
        <dbReference type="SAM" id="Phobius"/>
    </source>
</evidence>
<gene>
    <name evidence="2" type="primary">srlA</name>
</gene>
<reference evidence="2" key="1">
    <citation type="submission" date="2012-03" db="EMBL/GenBank/DDBJ databases">
        <title>Characterisation of a Novel Staphylococcus Cassette Chromosome Composite Island containing a pls gene, a sorbitol operon and a SCCmec V (Taiwan variant) in a Community Associated Methicillin-Resistant Staphylococcus aureus in Western Australia.</title>
        <authorList>
            <person name="Wilson L.K."/>
            <person name="O'Brien F.G."/>
        </authorList>
    </citation>
    <scope>NUCLEOTIDE SEQUENCE</scope>
    <source>
        <strain evidence="2">WA MRSA-40</strain>
    </source>
</reference>
<dbReference type="PIRSF" id="PIRSF038321">
    <property type="entry name" value="PTS_glc_srb_IIC"/>
    <property type="match status" value="1"/>
</dbReference>
<dbReference type="GO" id="GO:0016740">
    <property type="term" value="F:transferase activity"/>
    <property type="evidence" value="ECO:0007669"/>
    <property type="project" value="UniProtKB-KW"/>
</dbReference>
<feature type="transmembrane region" description="Helical" evidence="1">
    <location>
        <begin position="99"/>
        <end position="119"/>
    </location>
</feature>
<keyword evidence="1" id="KW-0472">Membrane</keyword>
<organism evidence="2">
    <name type="scientific">Staphylococcus aureus</name>
    <dbReference type="NCBI Taxonomy" id="1280"/>
    <lineage>
        <taxon>Bacteria</taxon>
        <taxon>Bacillati</taxon>
        <taxon>Bacillota</taxon>
        <taxon>Bacilli</taxon>
        <taxon>Bacillales</taxon>
        <taxon>Staphylococcaceae</taxon>
        <taxon>Staphylococcus</taxon>
    </lineage>
</organism>
<dbReference type="EMBL" id="JQ746621">
    <property type="protein sequence ID" value="AFI61363.1"/>
    <property type="molecule type" value="Genomic_DNA"/>
</dbReference>
<keyword evidence="2" id="KW-0808">Transferase</keyword>
<keyword evidence="1" id="KW-0812">Transmembrane</keyword>
<keyword evidence="1" id="KW-1133">Transmembrane helix</keyword>
<dbReference type="PANTHER" id="PTHR40399:SF1">
    <property type="entry name" value="PTS SYSTEM GLUCITOL_SORBITOL-SPECIFIC EIIC COMPONENT"/>
    <property type="match status" value="1"/>
</dbReference>
<feature type="transmembrane region" description="Helical" evidence="1">
    <location>
        <begin position="177"/>
        <end position="199"/>
    </location>
</feature>
<dbReference type="Pfam" id="PF03608">
    <property type="entry name" value="EII-GUT"/>
    <property type="match status" value="1"/>
</dbReference>
<sequence length="215" mass="24088">MRAAVKLKKIPSPLMKVVKKVIISSKMKGEKNMEYIVKFAEGFIHLFKTGANTFIDWMGSIVPLVLMLLIAMNTIIQLIGEEKINKVAQKSSNNPFMRYLVLPFLGSFMLANPMVHSLGRFLPEKYKPSYFASAAQFAHTSNGIFPHINPAELFIFLGIANGIEKLGLPTTDLAVRYLLVGLLMNFIGGWVTDFTTSFVEKQQKVKLSKEVNLES</sequence>